<dbReference type="PATRIC" id="fig|157687.3.peg.1110"/>
<evidence type="ECO:0000313" key="1">
    <source>
        <dbReference type="EMBL" id="KXB65768.1"/>
    </source>
</evidence>
<gene>
    <name evidence="1" type="ORF">HMPREF3180_01115</name>
</gene>
<sequence>MFPPKICKFIAIRKSRQFQLMQRLLINFPAFTAACFFDLGIHEASKKKYSREMPKKYRNSLIFPKTFQTPSTKSSKSQ</sequence>
<organism evidence="1 2">
    <name type="scientific">Leptotrichia wadei</name>
    <dbReference type="NCBI Taxonomy" id="157687"/>
    <lineage>
        <taxon>Bacteria</taxon>
        <taxon>Fusobacteriati</taxon>
        <taxon>Fusobacteriota</taxon>
        <taxon>Fusobacteriia</taxon>
        <taxon>Fusobacteriales</taxon>
        <taxon>Leptotrichiaceae</taxon>
        <taxon>Leptotrichia</taxon>
    </lineage>
</organism>
<keyword evidence="2" id="KW-1185">Reference proteome</keyword>
<name>A0A134ADK0_9FUSO</name>
<dbReference type="EMBL" id="LSDD01000087">
    <property type="protein sequence ID" value="KXB65768.1"/>
    <property type="molecule type" value="Genomic_DNA"/>
</dbReference>
<reference evidence="2" key="1">
    <citation type="submission" date="2016-01" db="EMBL/GenBank/DDBJ databases">
        <authorList>
            <person name="Mitreva M."/>
            <person name="Pepin K.H."/>
            <person name="Mihindukulasuriya K.A."/>
            <person name="Fulton R."/>
            <person name="Fronick C."/>
            <person name="O'Laughlin M."/>
            <person name="Miner T."/>
            <person name="Herter B."/>
            <person name="Rosa B.A."/>
            <person name="Cordes M."/>
            <person name="Tomlinson C."/>
            <person name="Wollam A."/>
            <person name="Palsikar V.B."/>
            <person name="Mardis E.R."/>
            <person name="Wilson R.K."/>
        </authorList>
    </citation>
    <scope>NUCLEOTIDE SEQUENCE [LARGE SCALE GENOMIC DNA]</scope>
    <source>
        <strain evidence="2">KA00185</strain>
    </source>
</reference>
<evidence type="ECO:0000313" key="2">
    <source>
        <dbReference type="Proteomes" id="UP000070483"/>
    </source>
</evidence>
<proteinExistence type="predicted"/>
<protein>
    <submittedName>
        <fullName evidence="1">Uncharacterized protein</fullName>
    </submittedName>
</protein>
<dbReference type="PROSITE" id="PS51257">
    <property type="entry name" value="PROKAR_LIPOPROTEIN"/>
    <property type="match status" value="1"/>
</dbReference>
<dbReference type="Proteomes" id="UP000070483">
    <property type="component" value="Unassembled WGS sequence"/>
</dbReference>
<dbReference type="AlphaFoldDB" id="A0A134ADK0"/>
<accession>A0A134ADK0</accession>
<comment type="caution">
    <text evidence="1">The sequence shown here is derived from an EMBL/GenBank/DDBJ whole genome shotgun (WGS) entry which is preliminary data.</text>
</comment>